<dbReference type="FunFam" id="3.40.50.300:FF:000006">
    <property type="entry name" value="DNA-binding transcriptional regulator NtrC"/>
    <property type="match status" value="1"/>
</dbReference>
<dbReference type="Pfam" id="PF02954">
    <property type="entry name" value="HTH_8"/>
    <property type="match status" value="1"/>
</dbReference>
<keyword evidence="5" id="KW-0804">Transcription</keyword>
<evidence type="ECO:0000256" key="2">
    <source>
        <dbReference type="ARBA" id="ARBA00022840"/>
    </source>
</evidence>
<dbReference type="GO" id="GO:0000156">
    <property type="term" value="F:phosphorelay response regulator activity"/>
    <property type="evidence" value="ECO:0007669"/>
    <property type="project" value="InterPro"/>
</dbReference>
<dbReference type="CDD" id="cd00009">
    <property type="entry name" value="AAA"/>
    <property type="match status" value="1"/>
</dbReference>
<dbReference type="PROSITE" id="PS00688">
    <property type="entry name" value="SIGMA54_INTERACT_3"/>
    <property type="match status" value="1"/>
</dbReference>
<dbReference type="SUPFAM" id="SSF46689">
    <property type="entry name" value="Homeodomain-like"/>
    <property type="match status" value="1"/>
</dbReference>
<gene>
    <name evidence="9" type="primary">zraR_1</name>
    <name evidence="8" type="ORF">BJL90_08125</name>
    <name evidence="9" type="ORF">CLFO_05230</name>
</gene>
<dbReference type="PROSITE" id="PS50112">
    <property type="entry name" value="PAS"/>
    <property type="match status" value="1"/>
</dbReference>
<dbReference type="Proteomes" id="UP000177894">
    <property type="component" value="Chromosome"/>
</dbReference>
<accession>A0AAC9RHL0</accession>
<dbReference type="SUPFAM" id="SSF55785">
    <property type="entry name" value="PYP-like sensor domain (PAS domain)"/>
    <property type="match status" value="1"/>
</dbReference>
<dbReference type="KEGG" id="cfm:BJL90_08125"/>
<dbReference type="Gene3D" id="3.40.50.2300">
    <property type="match status" value="1"/>
</dbReference>
<reference evidence="8 10" key="1">
    <citation type="submission" date="2016-10" db="EMBL/GenBank/DDBJ databases">
        <title>Complete Genome Sequence of Acetogen Clostridium formicoaceticum ATCC 27076.</title>
        <authorList>
            <person name="Bao T."/>
            <person name="Cheng C."/>
            <person name="Zhao J."/>
            <person name="Yang S.-T."/>
            <person name="Wang J."/>
            <person name="Wang M."/>
        </authorList>
    </citation>
    <scope>NUCLEOTIDE SEQUENCE [LARGE SCALE GENOMIC DNA]</scope>
    <source>
        <strain evidence="8 10">ATCC 27076</strain>
    </source>
</reference>
<dbReference type="InterPro" id="IPR010524">
    <property type="entry name" value="Sig_transdc_resp-reg_PrpR_N"/>
</dbReference>
<keyword evidence="10" id="KW-1185">Reference proteome</keyword>
<dbReference type="RefSeq" id="WP_070966363.1">
    <property type="nucleotide sequence ID" value="NZ_CP017603.1"/>
</dbReference>
<dbReference type="EMBL" id="CP017603">
    <property type="protein sequence ID" value="AOY75862.1"/>
    <property type="molecule type" value="Genomic_DNA"/>
</dbReference>
<protein>
    <submittedName>
        <fullName evidence="9">Transcriptional regulatory protein ZraR</fullName>
    </submittedName>
</protein>
<evidence type="ECO:0000256" key="4">
    <source>
        <dbReference type="ARBA" id="ARBA00023125"/>
    </source>
</evidence>
<dbReference type="PROSITE" id="PS00675">
    <property type="entry name" value="SIGMA54_INTERACT_1"/>
    <property type="match status" value="1"/>
</dbReference>
<dbReference type="InterPro" id="IPR025944">
    <property type="entry name" value="Sigma_54_int_dom_CS"/>
</dbReference>
<dbReference type="PROSITE" id="PS50045">
    <property type="entry name" value="SIGMA54_INTERACT_4"/>
    <property type="match status" value="1"/>
</dbReference>
<dbReference type="Proteomes" id="UP000192478">
    <property type="component" value="Chromosome"/>
</dbReference>
<evidence type="ECO:0000313" key="11">
    <source>
        <dbReference type="Proteomes" id="UP000192478"/>
    </source>
</evidence>
<keyword evidence="1" id="KW-0547">Nucleotide-binding</keyword>
<keyword evidence="4" id="KW-0238">DNA-binding</keyword>
<dbReference type="AlphaFoldDB" id="A0AAC9RHL0"/>
<dbReference type="GO" id="GO:0043565">
    <property type="term" value="F:sequence-specific DNA binding"/>
    <property type="evidence" value="ECO:0007669"/>
    <property type="project" value="InterPro"/>
</dbReference>
<dbReference type="InterPro" id="IPR003593">
    <property type="entry name" value="AAA+_ATPase"/>
</dbReference>
<dbReference type="Gene3D" id="3.30.450.20">
    <property type="entry name" value="PAS domain"/>
    <property type="match status" value="1"/>
</dbReference>
<dbReference type="InterPro" id="IPR058031">
    <property type="entry name" value="AAA_lid_NorR"/>
</dbReference>
<keyword evidence="3" id="KW-0805">Transcription regulation</keyword>
<proteinExistence type="predicted"/>
<evidence type="ECO:0000256" key="3">
    <source>
        <dbReference type="ARBA" id="ARBA00023015"/>
    </source>
</evidence>
<dbReference type="SMART" id="SM00382">
    <property type="entry name" value="AAA"/>
    <property type="match status" value="1"/>
</dbReference>
<evidence type="ECO:0000259" key="7">
    <source>
        <dbReference type="PROSITE" id="PS50112"/>
    </source>
</evidence>
<reference evidence="9 11" key="2">
    <citation type="submission" date="2017-03" db="EMBL/GenBank/DDBJ databases">
        <title>Complete sequence of Clostridium formicaceticum DSM 92.</title>
        <authorList>
            <person name="Poehlein A."/>
            <person name="Karl M."/>
            <person name="Bengelsdorf F.R."/>
            <person name="Duerre P."/>
            <person name="Daniel R."/>
        </authorList>
    </citation>
    <scope>NUCLEOTIDE SEQUENCE [LARGE SCALE GENOMIC DNA]</scope>
    <source>
        <strain evidence="9 11">DSM 92</strain>
    </source>
</reference>
<evidence type="ECO:0000313" key="9">
    <source>
        <dbReference type="EMBL" id="ARE86201.1"/>
    </source>
</evidence>
<dbReference type="InterPro" id="IPR025943">
    <property type="entry name" value="Sigma_54_int_dom_ATP-bd_2"/>
</dbReference>
<keyword evidence="2" id="KW-0067">ATP-binding</keyword>
<dbReference type="Gene3D" id="1.10.10.60">
    <property type="entry name" value="Homeodomain-like"/>
    <property type="match status" value="1"/>
</dbReference>
<dbReference type="InterPro" id="IPR009057">
    <property type="entry name" value="Homeodomain-like_sf"/>
</dbReference>
<dbReference type="InterPro" id="IPR002197">
    <property type="entry name" value="HTH_Fis"/>
</dbReference>
<dbReference type="PROSITE" id="PS00676">
    <property type="entry name" value="SIGMA54_INTERACT_2"/>
    <property type="match status" value="1"/>
</dbReference>
<evidence type="ECO:0000259" key="6">
    <source>
        <dbReference type="PROSITE" id="PS50045"/>
    </source>
</evidence>
<dbReference type="Gene3D" id="3.40.50.10660">
    <property type="entry name" value="PrpR receptor domain-like"/>
    <property type="match status" value="1"/>
</dbReference>
<dbReference type="Pfam" id="PF25601">
    <property type="entry name" value="AAA_lid_14"/>
    <property type="match status" value="1"/>
</dbReference>
<dbReference type="Pfam" id="PF00158">
    <property type="entry name" value="Sigma54_activat"/>
    <property type="match status" value="1"/>
</dbReference>
<dbReference type="Gene3D" id="3.40.50.300">
    <property type="entry name" value="P-loop containing nucleotide triphosphate hydrolases"/>
    <property type="match status" value="1"/>
</dbReference>
<dbReference type="Pfam" id="PF06506">
    <property type="entry name" value="PrpR_N"/>
    <property type="match status" value="1"/>
</dbReference>
<dbReference type="SMART" id="SM00091">
    <property type="entry name" value="PAS"/>
    <property type="match status" value="1"/>
</dbReference>
<dbReference type="InterPro" id="IPR002078">
    <property type="entry name" value="Sigma_54_int"/>
</dbReference>
<dbReference type="InterPro" id="IPR027417">
    <property type="entry name" value="P-loop_NTPase"/>
</dbReference>
<feature type="domain" description="PAS" evidence="7">
    <location>
        <begin position="188"/>
        <end position="223"/>
    </location>
</feature>
<dbReference type="GO" id="GO:0005524">
    <property type="term" value="F:ATP binding"/>
    <property type="evidence" value="ECO:0007669"/>
    <property type="project" value="UniProtKB-KW"/>
</dbReference>
<sequence length="621" mass="70359">MKSKIAIIAPFKELANNAMEVCKEWNDDIHVSIGNSLEIVGLAKQLNKNGIDIIVSRDATLTAIKSAMNIPVVEIPISSWDIITALNEAKKYSKNIGIVDLEHISYQAKKLEGLLDVRISQIQLPLDRSLITTELEGVDVLLGQYSVSEVAKKYGLKSMIINSSTESIRQAIKQAYEIASLKKKEWASYEKIKAVLEHTYEGVVAVDQRGYINFINKKAQEVLKLDNAVMDKHYSEVMPFINFNEALKYKQKSVNEIYQIKENRIIFNVMPINIEKNVVGAVCTLRKQNHLDTNKVSVKRNNNGFVANCTFSNIITKSDVLNKTIEKCKKFATVDSNILIIGETGTGKELFAQSLHNFSSRREAAFVSINCAALTETLLESELFGYEDGAFTGAKKGGRTGLFELANEGTLFLDEIGDISMNIQSRLLRVLQEKEIMRVGGDKIINVDVRVITATNKEISELVKEGKFRQDLYHRLNVLKVNLPPLRERKEDILLLINWFTDLFTEKFHYKRPVFTKEAIDYLQKYAWPGNVRELQNMVERLVVLRNGSTVDLHDVVSLTDYNLQENPANKITLNIEQPLCEIEKQVILEVLKICKNKEEAAEKLGISTTTIWRKLKNISK</sequence>
<evidence type="ECO:0000256" key="1">
    <source>
        <dbReference type="ARBA" id="ARBA00022741"/>
    </source>
</evidence>
<evidence type="ECO:0000256" key="5">
    <source>
        <dbReference type="ARBA" id="ARBA00023163"/>
    </source>
</evidence>
<evidence type="ECO:0000313" key="10">
    <source>
        <dbReference type="Proteomes" id="UP000177894"/>
    </source>
</evidence>
<evidence type="ECO:0000313" key="8">
    <source>
        <dbReference type="EMBL" id="AOY75862.1"/>
    </source>
</evidence>
<name>A0AAC9RHL0_9CLOT</name>
<dbReference type="InterPro" id="IPR025662">
    <property type="entry name" value="Sigma_54_int_dom_ATP-bd_1"/>
</dbReference>
<feature type="domain" description="Sigma-54 factor interaction" evidence="6">
    <location>
        <begin position="314"/>
        <end position="544"/>
    </location>
</feature>
<dbReference type="SUPFAM" id="SSF159800">
    <property type="entry name" value="PrpR receptor domain-like"/>
    <property type="match status" value="1"/>
</dbReference>
<dbReference type="Gene3D" id="1.10.8.60">
    <property type="match status" value="1"/>
</dbReference>
<dbReference type="PANTHER" id="PTHR32071:SF57">
    <property type="entry name" value="C4-DICARBOXYLATE TRANSPORT TRANSCRIPTIONAL REGULATORY PROTEIN DCTD"/>
    <property type="match status" value="1"/>
</dbReference>
<dbReference type="InterPro" id="IPR000014">
    <property type="entry name" value="PAS"/>
</dbReference>
<dbReference type="GO" id="GO:0006355">
    <property type="term" value="P:regulation of DNA-templated transcription"/>
    <property type="evidence" value="ECO:0007669"/>
    <property type="project" value="InterPro"/>
</dbReference>
<dbReference type="InterPro" id="IPR035965">
    <property type="entry name" value="PAS-like_dom_sf"/>
</dbReference>
<dbReference type="EMBL" id="CP020559">
    <property type="protein sequence ID" value="ARE86201.1"/>
    <property type="molecule type" value="Genomic_DNA"/>
</dbReference>
<dbReference type="PANTHER" id="PTHR32071">
    <property type="entry name" value="TRANSCRIPTIONAL REGULATORY PROTEIN"/>
    <property type="match status" value="1"/>
</dbReference>
<dbReference type="SUPFAM" id="SSF52540">
    <property type="entry name" value="P-loop containing nucleoside triphosphate hydrolases"/>
    <property type="match status" value="1"/>
</dbReference>
<organism evidence="9 11">
    <name type="scientific">Clostridium formicaceticum</name>
    <dbReference type="NCBI Taxonomy" id="1497"/>
    <lineage>
        <taxon>Bacteria</taxon>
        <taxon>Bacillati</taxon>
        <taxon>Bacillota</taxon>
        <taxon>Clostridia</taxon>
        <taxon>Eubacteriales</taxon>
        <taxon>Clostridiaceae</taxon>
        <taxon>Clostridium</taxon>
    </lineage>
</organism>